<accession>A0ABD3D925</accession>
<evidence type="ECO:0000256" key="5">
    <source>
        <dbReference type="ARBA" id="ARBA00022490"/>
    </source>
</evidence>
<dbReference type="InterPro" id="IPR036598">
    <property type="entry name" value="GOLD_dom_sf"/>
</dbReference>
<dbReference type="SUPFAM" id="SSF52087">
    <property type="entry name" value="CRAL/TRIO domain"/>
    <property type="match status" value="1"/>
</dbReference>
<dbReference type="SUPFAM" id="SSF101576">
    <property type="entry name" value="Supernatant protein factor (SPF), C-terminal domain"/>
    <property type="match status" value="1"/>
</dbReference>
<feature type="region of interest" description="Disordered" evidence="10">
    <location>
        <begin position="108"/>
        <end position="151"/>
    </location>
</feature>
<feature type="region of interest" description="Disordered" evidence="10">
    <location>
        <begin position="50"/>
        <end position="74"/>
    </location>
</feature>
<evidence type="ECO:0000256" key="8">
    <source>
        <dbReference type="ARBA" id="ARBA00023136"/>
    </source>
</evidence>
<dbReference type="Gene3D" id="3.40.525.10">
    <property type="entry name" value="CRAL-TRIO lipid binding domain"/>
    <property type="match status" value="1"/>
</dbReference>
<dbReference type="SUPFAM" id="SSF46938">
    <property type="entry name" value="CRAL/TRIO N-terminal domain"/>
    <property type="match status" value="1"/>
</dbReference>
<dbReference type="GO" id="GO:0051301">
    <property type="term" value="P:cell division"/>
    <property type="evidence" value="ECO:0007669"/>
    <property type="project" value="UniProtKB-KW"/>
</dbReference>
<gene>
    <name evidence="13" type="primary">PATL3_4</name>
    <name evidence="13" type="ORF">CASFOL_016600</name>
</gene>
<feature type="domain" description="GOLD" evidence="12">
    <location>
        <begin position="429"/>
        <end position="529"/>
    </location>
</feature>
<dbReference type="PANTHER" id="PTHR45932">
    <property type="entry name" value="PATELLIN-1"/>
    <property type="match status" value="1"/>
</dbReference>
<evidence type="ECO:0000256" key="1">
    <source>
        <dbReference type="ARBA" id="ARBA00004370"/>
    </source>
</evidence>
<dbReference type="InterPro" id="IPR044834">
    <property type="entry name" value="PATL"/>
</dbReference>
<dbReference type="Pfam" id="PF00650">
    <property type="entry name" value="CRAL_TRIO"/>
    <property type="match status" value="1"/>
</dbReference>
<organism evidence="13 14">
    <name type="scientific">Castilleja foliolosa</name>
    <dbReference type="NCBI Taxonomy" id="1961234"/>
    <lineage>
        <taxon>Eukaryota</taxon>
        <taxon>Viridiplantae</taxon>
        <taxon>Streptophyta</taxon>
        <taxon>Embryophyta</taxon>
        <taxon>Tracheophyta</taxon>
        <taxon>Spermatophyta</taxon>
        <taxon>Magnoliopsida</taxon>
        <taxon>eudicotyledons</taxon>
        <taxon>Gunneridae</taxon>
        <taxon>Pentapetalae</taxon>
        <taxon>asterids</taxon>
        <taxon>lamiids</taxon>
        <taxon>Lamiales</taxon>
        <taxon>Orobanchaceae</taxon>
        <taxon>Pedicularideae</taxon>
        <taxon>Castillejinae</taxon>
        <taxon>Castilleja</taxon>
    </lineage>
</organism>
<evidence type="ECO:0000256" key="4">
    <source>
        <dbReference type="ARBA" id="ARBA00022448"/>
    </source>
</evidence>
<feature type="compositionally biased region" description="Basic and acidic residues" evidence="10">
    <location>
        <begin position="118"/>
        <end position="141"/>
    </location>
</feature>
<evidence type="ECO:0000313" key="13">
    <source>
        <dbReference type="EMBL" id="KAL3638693.1"/>
    </source>
</evidence>
<evidence type="ECO:0000256" key="10">
    <source>
        <dbReference type="SAM" id="MobiDB-lite"/>
    </source>
</evidence>
<feature type="domain" description="CRAL-TRIO" evidence="11">
    <location>
        <begin position="245"/>
        <end position="422"/>
    </location>
</feature>
<dbReference type="InterPro" id="IPR009038">
    <property type="entry name" value="GOLD_dom"/>
</dbReference>
<name>A0ABD3D925_9LAMI</name>
<dbReference type="PROSITE" id="PS50191">
    <property type="entry name" value="CRAL_TRIO"/>
    <property type="match status" value="1"/>
</dbReference>
<dbReference type="InterPro" id="IPR001251">
    <property type="entry name" value="CRAL-TRIO_dom"/>
</dbReference>
<dbReference type="GO" id="GO:0016020">
    <property type="term" value="C:membrane"/>
    <property type="evidence" value="ECO:0007669"/>
    <property type="project" value="UniProtKB-SubCell"/>
</dbReference>
<keyword evidence="8" id="KW-0472">Membrane</keyword>
<keyword evidence="14" id="KW-1185">Reference proteome</keyword>
<comment type="subcellular location">
    <subcellularLocation>
        <location evidence="2">Cytoplasm</location>
    </subcellularLocation>
    <subcellularLocation>
        <location evidence="1">Membrane</location>
    </subcellularLocation>
</comment>
<evidence type="ECO:0000256" key="6">
    <source>
        <dbReference type="ARBA" id="ARBA00022618"/>
    </source>
</evidence>
<dbReference type="EMBL" id="JAVIJP010000018">
    <property type="protein sequence ID" value="KAL3638693.1"/>
    <property type="molecule type" value="Genomic_DNA"/>
</dbReference>
<evidence type="ECO:0000259" key="11">
    <source>
        <dbReference type="PROSITE" id="PS50191"/>
    </source>
</evidence>
<dbReference type="InterPro" id="IPR056794">
    <property type="entry name" value="PATL1-6_C_GOLD"/>
</dbReference>
<dbReference type="InterPro" id="IPR036273">
    <property type="entry name" value="CRAL/TRIO_N_dom_sf"/>
</dbReference>
<keyword evidence="6" id="KW-0132">Cell division</keyword>
<dbReference type="InterPro" id="IPR036865">
    <property type="entry name" value="CRAL-TRIO_dom_sf"/>
</dbReference>
<evidence type="ECO:0000256" key="7">
    <source>
        <dbReference type="ARBA" id="ARBA00023121"/>
    </source>
</evidence>
<keyword evidence="7" id="KW-0446">Lipid-binding</keyword>
<keyword evidence="9" id="KW-0131">Cell cycle</keyword>
<evidence type="ECO:0000313" key="14">
    <source>
        <dbReference type="Proteomes" id="UP001632038"/>
    </source>
</evidence>
<keyword evidence="5" id="KW-0963">Cytoplasm</keyword>
<evidence type="ECO:0000256" key="3">
    <source>
        <dbReference type="ARBA" id="ARBA00007155"/>
    </source>
</evidence>
<dbReference type="Gene3D" id="2.60.120.680">
    <property type="entry name" value="GOLD domain"/>
    <property type="match status" value="1"/>
</dbReference>
<dbReference type="Pfam" id="PF03765">
    <property type="entry name" value="CRAL_TRIO_N"/>
    <property type="match status" value="1"/>
</dbReference>
<comment type="similarity">
    <text evidence="3">Belongs to the patellin family.</text>
</comment>
<dbReference type="GO" id="GO:0008289">
    <property type="term" value="F:lipid binding"/>
    <property type="evidence" value="ECO:0007669"/>
    <property type="project" value="UniProtKB-KW"/>
</dbReference>
<dbReference type="SMART" id="SM00516">
    <property type="entry name" value="SEC14"/>
    <property type="match status" value="1"/>
</dbReference>
<dbReference type="AlphaFoldDB" id="A0ABD3D925"/>
<dbReference type="CDD" id="cd00170">
    <property type="entry name" value="SEC14"/>
    <property type="match status" value="1"/>
</dbReference>
<comment type="caution">
    <text evidence="13">The sequence shown here is derived from an EMBL/GenBank/DDBJ whole genome shotgun (WGS) entry which is preliminary data.</text>
</comment>
<proteinExistence type="inferred from homology"/>
<keyword evidence="4" id="KW-0813">Transport</keyword>
<dbReference type="InterPro" id="IPR011074">
    <property type="entry name" value="CRAL/TRIO_N_dom"/>
</dbReference>
<evidence type="ECO:0000256" key="9">
    <source>
        <dbReference type="ARBA" id="ARBA00023306"/>
    </source>
</evidence>
<dbReference type="PROSITE" id="PS50866">
    <property type="entry name" value="GOLD"/>
    <property type="match status" value="1"/>
</dbReference>
<evidence type="ECO:0000259" key="12">
    <source>
        <dbReference type="PROSITE" id="PS50866"/>
    </source>
</evidence>
<sequence length="533" mass="60221">MAEETKKTTPEAPCAAEEVPVSDVPVAEKPNTTVVVKEVPPQLELEKAEKLAEEGDKEKLVKDEGSEETKIAELKEETNKVDDLIDPEKKALDEFKLLIQEALIKNEFTSPPPAPAAKEAEKPKAEEKKETETKPDEKIESCEEAPAAEEKPVEKIEVKVEAVEEIKETIVHEVTSPVSPPCKEPAAAPEKISIWGIPLLADEKSDVILLKFLQAREFKVKEAFSMLKSVVTWRKEFKIDELVEEEKIVDGLEKVVYMNGVDKEGHPVCYNAFGEFEDKNLYNSTFADAEKRTKFLKWYIQFLEKNIRKLDFCPDGNCTIVQITDLKNSPGLIMFKKELRQSINQALQLLQDNYPEFVARQVFINVPWWYLAYNRMISPFLTQRTKSKFIFAGSTRTAETLFKYIAPEQVPAQYGGLSKEGDQEFTTADPAIEEIIKPSCKHTIELPITEVGTLVWEVRVVGWDVSYGAEFVPSVEGGYTLIVQKARKIGPSDEQVLSCSFKNGETGKIVLTFDNQTSKKKKLLYRSKTKNSD</sequence>
<dbReference type="PANTHER" id="PTHR45932:SF17">
    <property type="entry name" value="CELLULAR RETINALDEHYDE-BINDING_TRIPLE FUNCTION DOMAIN-CONTAINING PROTEIN"/>
    <property type="match status" value="1"/>
</dbReference>
<reference evidence="14" key="1">
    <citation type="journal article" date="2024" name="IScience">
        <title>Strigolactones Initiate the Formation of Haustorium-like Structures in Castilleja.</title>
        <authorList>
            <person name="Buerger M."/>
            <person name="Peterson D."/>
            <person name="Chory J."/>
        </authorList>
    </citation>
    <scope>NUCLEOTIDE SEQUENCE [LARGE SCALE GENOMIC DNA]</scope>
</reference>
<dbReference type="Proteomes" id="UP001632038">
    <property type="component" value="Unassembled WGS sequence"/>
</dbReference>
<protein>
    <submittedName>
        <fullName evidence="13">Patellin-3</fullName>
    </submittedName>
</protein>
<dbReference type="Pfam" id="PF25099">
    <property type="entry name" value="GOLD_PATL1_C"/>
    <property type="match status" value="1"/>
</dbReference>
<dbReference type="SMART" id="SM01100">
    <property type="entry name" value="CRAL_TRIO_N"/>
    <property type="match status" value="1"/>
</dbReference>
<evidence type="ECO:0000256" key="2">
    <source>
        <dbReference type="ARBA" id="ARBA00004496"/>
    </source>
</evidence>
<dbReference type="GO" id="GO:0005737">
    <property type="term" value="C:cytoplasm"/>
    <property type="evidence" value="ECO:0007669"/>
    <property type="project" value="UniProtKB-SubCell"/>
</dbReference>